<dbReference type="EMBL" id="VFQF01000003">
    <property type="protein sequence ID" value="TQN44659.1"/>
    <property type="molecule type" value="Genomic_DNA"/>
</dbReference>
<name>A0A543PKR0_9MICO</name>
<organism evidence="1 2">
    <name type="scientific">Humibacillus xanthopallidus</name>
    <dbReference type="NCBI Taxonomy" id="412689"/>
    <lineage>
        <taxon>Bacteria</taxon>
        <taxon>Bacillati</taxon>
        <taxon>Actinomycetota</taxon>
        <taxon>Actinomycetes</taxon>
        <taxon>Micrococcales</taxon>
        <taxon>Intrasporangiaceae</taxon>
        <taxon>Humibacillus</taxon>
    </lineage>
</organism>
<reference evidence="1 2" key="1">
    <citation type="submission" date="2019-06" db="EMBL/GenBank/DDBJ databases">
        <title>Sequencing the genomes of 1000 actinobacteria strains.</title>
        <authorList>
            <person name="Klenk H.-P."/>
        </authorList>
    </citation>
    <scope>NUCLEOTIDE SEQUENCE [LARGE SCALE GENOMIC DNA]</scope>
    <source>
        <strain evidence="1 2">DSM 21776</strain>
    </source>
</reference>
<accession>A0A543PKR0</accession>
<proteinExistence type="predicted"/>
<dbReference type="AlphaFoldDB" id="A0A543PKR0"/>
<comment type="caution">
    <text evidence="1">The sequence shown here is derived from an EMBL/GenBank/DDBJ whole genome shotgun (WGS) entry which is preliminary data.</text>
</comment>
<dbReference type="Proteomes" id="UP000320085">
    <property type="component" value="Unassembled WGS sequence"/>
</dbReference>
<evidence type="ECO:0000313" key="2">
    <source>
        <dbReference type="Proteomes" id="UP000320085"/>
    </source>
</evidence>
<gene>
    <name evidence="1" type="ORF">FHX52_3878</name>
</gene>
<evidence type="ECO:0000313" key="1">
    <source>
        <dbReference type="EMBL" id="TQN44659.1"/>
    </source>
</evidence>
<protein>
    <submittedName>
        <fullName evidence="1">Uncharacterized protein</fullName>
    </submittedName>
</protein>
<sequence length="72" mass="7347">MLSIPAQFLCLTVGAVTPAPVVGARRLLDTFGRAGVWPDSVQAPGGKLSSRLPTGVIGVAQLRFAFPSGTAP</sequence>